<dbReference type="EMBL" id="KE504129">
    <property type="protein sequence ID" value="EPT03681.1"/>
    <property type="molecule type" value="Genomic_DNA"/>
</dbReference>
<dbReference type="HOGENOM" id="CLU_031381_1_0_1"/>
<dbReference type="FunCoup" id="S8FR41">
    <property type="interactions" value="627"/>
</dbReference>
<comment type="subunit">
    <text evidence="10">Component of the oligosaccharyltransferase (OST) complex.</text>
</comment>
<evidence type="ECO:0000313" key="12">
    <source>
        <dbReference type="Proteomes" id="UP000015241"/>
    </source>
</evidence>
<comment type="pathway">
    <text evidence="3 10">Protein modification; protein glycosylation.</text>
</comment>
<comment type="subcellular location">
    <subcellularLocation>
        <location evidence="2 10">Endoplasmic reticulum membrane</location>
        <topology evidence="2 10">Single-pass type I membrane protein</topology>
    </subcellularLocation>
</comment>
<dbReference type="AlphaFoldDB" id="S8FR41"/>
<gene>
    <name evidence="11" type="ORF">FOMPIDRAFT_1022267</name>
</gene>
<keyword evidence="9 10" id="KW-0472">Membrane</keyword>
<evidence type="ECO:0000256" key="7">
    <source>
        <dbReference type="ARBA" id="ARBA00022824"/>
    </source>
</evidence>
<protein>
    <recommendedName>
        <fullName evidence="10">Dolichyl-diphosphooligosaccharide--protein glycosyltransferase subunit 1</fullName>
    </recommendedName>
</protein>
<dbReference type="PANTHER" id="PTHR21049">
    <property type="entry name" value="RIBOPHORIN I"/>
    <property type="match status" value="1"/>
</dbReference>
<evidence type="ECO:0000256" key="8">
    <source>
        <dbReference type="ARBA" id="ARBA00022989"/>
    </source>
</evidence>
<dbReference type="UniPathway" id="UPA00378"/>
<keyword evidence="7 10" id="KW-0256">Endoplasmic reticulum</keyword>
<name>S8FR41_FOMSC</name>
<evidence type="ECO:0000256" key="9">
    <source>
        <dbReference type="ARBA" id="ARBA00023136"/>
    </source>
</evidence>
<dbReference type="Proteomes" id="UP000015241">
    <property type="component" value="Unassembled WGS sequence"/>
</dbReference>
<dbReference type="OrthoDB" id="310030at2759"/>
<dbReference type="eggNOG" id="KOG2291">
    <property type="taxonomic scope" value="Eukaryota"/>
</dbReference>
<comment type="similarity">
    <text evidence="4 10">Belongs to the OST1 family.</text>
</comment>
<feature type="transmembrane region" description="Helical" evidence="10">
    <location>
        <begin position="455"/>
        <end position="472"/>
    </location>
</feature>
<dbReference type="InterPro" id="IPR007676">
    <property type="entry name" value="Ribophorin_I"/>
</dbReference>
<evidence type="ECO:0000256" key="2">
    <source>
        <dbReference type="ARBA" id="ARBA00004115"/>
    </source>
</evidence>
<feature type="chain" id="PRO_5005146783" description="Dolichyl-diphosphooligosaccharide--protein glycosyltransferase subunit 1" evidence="10">
    <location>
        <begin position="25"/>
        <end position="482"/>
    </location>
</feature>
<reference evidence="11 12" key="1">
    <citation type="journal article" date="2012" name="Science">
        <title>The Paleozoic origin of enzymatic lignin decomposition reconstructed from 31 fungal genomes.</title>
        <authorList>
            <person name="Floudas D."/>
            <person name="Binder M."/>
            <person name="Riley R."/>
            <person name="Barry K."/>
            <person name="Blanchette R.A."/>
            <person name="Henrissat B."/>
            <person name="Martinez A.T."/>
            <person name="Otillar R."/>
            <person name="Spatafora J.W."/>
            <person name="Yadav J.S."/>
            <person name="Aerts A."/>
            <person name="Benoit I."/>
            <person name="Boyd A."/>
            <person name="Carlson A."/>
            <person name="Copeland A."/>
            <person name="Coutinho P.M."/>
            <person name="de Vries R.P."/>
            <person name="Ferreira P."/>
            <person name="Findley K."/>
            <person name="Foster B."/>
            <person name="Gaskell J."/>
            <person name="Glotzer D."/>
            <person name="Gorecki P."/>
            <person name="Heitman J."/>
            <person name="Hesse C."/>
            <person name="Hori C."/>
            <person name="Igarashi K."/>
            <person name="Jurgens J.A."/>
            <person name="Kallen N."/>
            <person name="Kersten P."/>
            <person name="Kohler A."/>
            <person name="Kuees U."/>
            <person name="Kumar T.K.A."/>
            <person name="Kuo A."/>
            <person name="LaButti K."/>
            <person name="Larrondo L.F."/>
            <person name="Lindquist E."/>
            <person name="Ling A."/>
            <person name="Lombard V."/>
            <person name="Lucas S."/>
            <person name="Lundell T."/>
            <person name="Martin R."/>
            <person name="McLaughlin D.J."/>
            <person name="Morgenstern I."/>
            <person name="Morin E."/>
            <person name="Murat C."/>
            <person name="Nagy L.G."/>
            <person name="Nolan M."/>
            <person name="Ohm R.A."/>
            <person name="Patyshakuliyeva A."/>
            <person name="Rokas A."/>
            <person name="Ruiz-Duenas F.J."/>
            <person name="Sabat G."/>
            <person name="Salamov A."/>
            <person name="Samejima M."/>
            <person name="Schmutz J."/>
            <person name="Slot J.C."/>
            <person name="St John F."/>
            <person name="Stenlid J."/>
            <person name="Sun H."/>
            <person name="Sun S."/>
            <person name="Syed K."/>
            <person name="Tsang A."/>
            <person name="Wiebenga A."/>
            <person name="Young D."/>
            <person name="Pisabarro A."/>
            <person name="Eastwood D.C."/>
            <person name="Martin F."/>
            <person name="Cullen D."/>
            <person name="Grigoriev I.V."/>
            <person name="Hibbett D.S."/>
        </authorList>
    </citation>
    <scope>NUCLEOTIDE SEQUENCE</scope>
    <source>
        <strain evidence="12">FP-58527</strain>
    </source>
</reference>
<evidence type="ECO:0000313" key="11">
    <source>
        <dbReference type="EMBL" id="EPT03681.1"/>
    </source>
</evidence>
<dbReference type="STRING" id="743788.S8FR41"/>
<keyword evidence="12" id="KW-1185">Reference proteome</keyword>
<accession>S8FR41</accession>
<keyword evidence="8 10" id="KW-1133">Transmembrane helix</keyword>
<dbReference type="GO" id="GO:0018279">
    <property type="term" value="P:protein N-linked glycosylation via asparagine"/>
    <property type="evidence" value="ECO:0007669"/>
    <property type="project" value="TreeGrafter"/>
</dbReference>
<evidence type="ECO:0000256" key="6">
    <source>
        <dbReference type="ARBA" id="ARBA00022729"/>
    </source>
</evidence>
<keyword evidence="5 10" id="KW-0812">Transmembrane</keyword>
<evidence type="ECO:0000256" key="4">
    <source>
        <dbReference type="ARBA" id="ARBA00008905"/>
    </source>
</evidence>
<organism evidence="11 12">
    <name type="scientific">Fomitopsis schrenkii</name>
    <name type="common">Brown rot fungus</name>
    <dbReference type="NCBI Taxonomy" id="2126942"/>
    <lineage>
        <taxon>Eukaryota</taxon>
        <taxon>Fungi</taxon>
        <taxon>Dikarya</taxon>
        <taxon>Basidiomycota</taxon>
        <taxon>Agaricomycotina</taxon>
        <taxon>Agaricomycetes</taxon>
        <taxon>Polyporales</taxon>
        <taxon>Fomitopsis</taxon>
    </lineage>
</organism>
<evidence type="ECO:0000256" key="5">
    <source>
        <dbReference type="ARBA" id="ARBA00022692"/>
    </source>
</evidence>
<dbReference type="Pfam" id="PF04597">
    <property type="entry name" value="Ribophorin_I"/>
    <property type="match status" value="1"/>
</dbReference>
<comment type="function">
    <text evidence="1 10">Subunit of the oligosaccharyl transferase (OST) complex that catalyzes the initial transfer of a defined glycan (Glc(3)Man(9)GlcNAc(2) in eukaryotes) from the lipid carrier dolichol-pyrophosphate to an asparagine residue within an Asn-X-Ser/Thr consensus motif in nascent polypeptide chains, the first step in protein N-glycosylation. N-glycosylation occurs cotranslationally and the complex associates with the Sec61 complex at the channel-forming translocon complex that mediates protein translocation across the endoplasmic reticulum (ER). All subunits are required for a maximal enzyme activity.</text>
</comment>
<dbReference type="GO" id="GO:0008250">
    <property type="term" value="C:oligosaccharyltransferase complex"/>
    <property type="evidence" value="ECO:0007669"/>
    <property type="project" value="UniProtKB-UniRule"/>
</dbReference>
<evidence type="ECO:0000256" key="3">
    <source>
        <dbReference type="ARBA" id="ARBA00004922"/>
    </source>
</evidence>
<proteinExistence type="inferred from homology"/>
<dbReference type="InParanoid" id="S8FR41"/>
<sequence>MVPHWRRPLPLLLLSLLCPSFTSAHSFENTAVVRTIDLGGSLVHVTTTYAVKALENGATVYTLALAEREHKRTSWLEAKIKGQQEILPMEAAGFDTENGVHLYSVELPQALRTNGTTNIVVETMETHATYPWPEEAGQKDGQALKHDTDLFVVSPYETNVERIKFKLPSPNAISYSTPDGLDEYTLDNPVAKSGTTITYGPFNNVPVTAEARFLKSKQKKVTVHYNYDHPVLEITKLKRTAEISHWGANLNIEDNIDLHNAGPRLKGHFSRLEHQSSTFFGRLPPHVLPSVALHLPPNICSPYFYDLIGNVSTSHLRVGHMPSEQFSLLELRPRYPLLGGWNYSFTLGWDSPLRDYAGFDKSTGKYVIGVPLMTLVPGAVVDEAELQIILPEGATDVDFFPPFPPIQSYVKTHITYLDTVGRPAVVLEYKDLTTKHAGTIYVTYKVPFSAHMKKPLAVATAFMTLFILGFAVKRIDIRIQKK</sequence>
<evidence type="ECO:0000256" key="1">
    <source>
        <dbReference type="ARBA" id="ARBA00002791"/>
    </source>
</evidence>
<feature type="signal peptide" evidence="10">
    <location>
        <begin position="1"/>
        <end position="24"/>
    </location>
</feature>
<dbReference type="PANTHER" id="PTHR21049:SF0">
    <property type="entry name" value="DOLICHYL-DIPHOSPHOOLIGOSACCHARIDE--PROTEIN GLYCOSYLTRANSFERASE SUBUNIT 1"/>
    <property type="match status" value="1"/>
</dbReference>
<keyword evidence="6 10" id="KW-0732">Signal</keyword>
<evidence type="ECO:0000256" key="10">
    <source>
        <dbReference type="RuleBase" id="RU361143"/>
    </source>
</evidence>